<dbReference type="Gene3D" id="3.40.50.150">
    <property type="entry name" value="Vaccinia Virus protein VP39"/>
    <property type="match status" value="1"/>
</dbReference>
<evidence type="ECO:0000259" key="1">
    <source>
        <dbReference type="Pfam" id="PF08241"/>
    </source>
</evidence>
<protein>
    <recommendedName>
        <fullName evidence="1">Methyltransferase type 11 domain-containing protein</fullName>
    </recommendedName>
</protein>
<accession>A0A0E2HEG3</accession>
<dbReference type="CDD" id="cd02440">
    <property type="entry name" value="AdoMet_MTases"/>
    <property type="match status" value="1"/>
</dbReference>
<name>A0A0E2HEG3_9FIRM</name>
<dbReference type="InterPro" id="IPR029063">
    <property type="entry name" value="SAM-dependent_MTases_sf"/>
</dbReference>
<dbReference type="EMBL" id="AGYR01000007">
    <property type="protein sequence ID" value="ENZ18695.1"/>
    <property type="molecule type" value="Genomic_DNA"/>
</dbReference>
<dbReference type="HOGENOM" id="CLU_989298_0_0_9"/>
<dbReference type="AlphaFoldDB" id="A0A0E2HEG3"/>
<gene>
    <name evidence="2" type="ORF">HMPREF1090_01012</name>
</gene>
<dbReference type="GO" id="GO:0008757">
    <property type="term" value="F:S-adenosylmethionine-dependent methyltransferase activity"/>
    <property type="evidence" value="ECO:0007669"/>
    <property type="project" value="InterPro"/>
</dbReference>
<dbReference type="PATRIC" id="fig|999408.3.peg.1081"/>
<feature type="domain" description="Methyltransferase type 11" evidence="1">
    <location>
        <begin position="55"/>
        <end position="125"/>
    </location>
</feature>
<dbReference type="RefSeq" id="WP_002583991.1">
    <property type="nucleotide sequence ID" value="NZ_KB850998.1"/>
</dbReference>
<dbReference type="SUPFAM" id="SSF53335">
    <property type="entry name" value="S-adenosyl-L-methionine-dependent methyltransferases"/>
    <property type="match status" value="1"/>
</dbReference>
<reference evidence="2 3" key="1">
    <citation type="submission" date="2013-01" db="EMBL/GenBank/DDBJ databases">
        <title>The Genome Sequence of Clostridium clostridioforme 90A8.</title>
        <authorList>
            <consortium name="The Broad Institute Genome Sequencing Platform"/>
            <person name="Earl A."/>
            <person name="Ward D."/>
            <person name="Feldgarden M."/>
            <person name="Gevers D."/>
            <person name="Courvalin P."/>
            <person name="Lambert T."/>
            <person name="Walker B."/>
            <person name="Young S.K."/>
            <person name="Zeng Q."/>
            <person name="Gargeya S."/>
            <person name="Fitzgerald M."/>
            <person name="Haas B."/>
            <person name="Abouelleil A."/>
            <person name="Alvarado L."/>
            <person name="Arachchi H.M."/>
            <person name="Berlin A.M."/>
            <person name="Chapman S.B."/>
            <person name="Dewar J."/>
            <person name="Goldberg J."/>
            <person name="Griggs A."/>
            <person name="Gujja S."/>
            <person name="Hansen M."/>
            <person name="Howarth C."/>
            <person name="Imamovic A."/>
            <person name="Larimer J."/>
            <person name="McCowan C."/>
            <person name="Murphy C."/>
            <person name="Neiman D."/>
            <person name="Pearson M."/>
            <person name="Priest M."/>
            <person name="Roberts A."/>
            <person name="Saif S."/>
            <person name="Shea T."/>
            <person name="Sisk P."/>
            <person name="Sykes S."/>
            <person name="Wortman J."/>
            <person name="Nusbaum C."/>
            <person name="Birren B."/>
        </authorList>
    </citation>
    <scope>NUCLEOTIDE SEQUENCE [LARGE SCALE GENOMIC DNA]</scope>
    <source>
        <strain evidence="2 3">90A8</strain>
    </source>
</reference>
<organism evidence="2 3">
    <name type="scientific">[Clostridium] clostridioforme 90A8</name>
    <dbReference type="NCBI Taxonomy" id="999408"/>
    <lineage>
        <taxon>Bacteria</taxon>
        <taxon>Bacillati</taxon>
        <taxon>Bacillota</taxon>
        <taxon>Clostridia</taxon>
        <taxon>Lachnospirales</taxon>
        <taxon>Lachnospiraceae</taxon>
        <taxon>Enterocloster</taxon>
    </lineage>
</organism>
<dbReference type="GeneID" id="57964612"/>
<proteinExistence type="predicted"/>
<dbReference type="Proteomes" id="UP000013085">
    <property type="component" value="Unassembled WGS sequence"/>
</dbReference>
<evidence type="ECO:0000313" key="3">
    <source>
        <dbReference type="Proteomes" id="UP000013085"/>
    </source>
</evidence>
<evidence type="ECO:0000313" key="2">
    <source>
        <dbReference type="EMBL" id="ENZ18695.1"/>
    </source>
</evidence>
<comment type="caution">
    <text evidence="2">The sequence shown here is derived from an EMBL/GenBank/DDBJ whole genome shotgun (WGS) entry which is preliminary data.</text>
</comment>
<dbReference type="InterPro" id="IPR013216">
    <property type="entry name" value="Methyltransf_11"/>
</dbReference>
<dbReference type="Pfam" id="PF08241">
    <property type="entry name" value="Methyltransf_11"/>
    <property type="match status" value="1"/>
</dbReference>
<sequence>MEKEVFGVIYERFSVGRKLSSFGVKHDIKTVLEMPAHGAKAMPSIYSLGFGMCAQKITLVNGNPKYISEWKKIGAAHKIEWVHEDDILQSSFQDKSYDFVWNFAYLPACPDPDKLIEEMKRISKKYVAVFSVNAGNIGFPVHRLVHKKTGIPWTHGDIRYNKRGFIRKRLEEHGLTIVETGFVDCPVWPDSLGFRDVRLHRMNVDFNTMDWETPYTQMLAQNRFPLWIKLVYLVEKLPMPKKIKSIHSHINYTIAKVEK</sequence>